<dbReference type="EMBL" id="JANPWB010000001">
    <property type="protein sequence ID" value="KAJ1213224.1"/>
    <property type="molecule type" value="Genomic_DNA"/>
</dbReference>
<organism evidence="2 3">
    <name type="scientific">Pleurodeles waltl</name>
    <name type="common">Iberian ribbed newt</name>
    <dbReference type="NCBI Taxonomy" id="8319"/>
    <lineage>
        <taxon>Eukaryota</taxon>
        <taxon>Metazoa</taxon>
        <taxon>Chordata</taxon>
        <taxon>Craniata</taxon>
        <taxon>Vertebrata</taxon>
        <taxon>Euteleostomi</taxon>
        <taxon>Amphibia</taxon>
        <taxon>Batrachia</taxon>
        <taxon>Caudata</taxon>
        <taxon>Salamandroidea</taxon>
        <taxon>Salamandridae</taxon>
        <taxon>Pleurodelinae</taxon>
        <taxon>Pleurodeles</taxon>
    </lineage>
</organism>
<evidence type="ECO:0000313" key="3">
    <source>
        <dbReference type="Proteomes" id="UP001066276"/>
    </source>
</evidence>
<gene>
    <name evidence="2" type="ORF">NDU88_000862</name>
</gene>
<dbReference type="Proteomes" id="UP001066276">
    <property type="component" value="Chromosome 1_1"/>
</dbReference>
<proteinExistence type="predicted"/>
<evidence type="ECO:0000256" key="1">
    <source>
        <dbReference type="SAM" id="MobiDB-lite"/>
    </source>
</evidence>
<dbReference type="AlphaFoldDB" id="A0AAV7WJ79"/>
<dbReference type="PANTHER" id="PTHR47510">
    <property type="entry name" value="REVERSE TRANSCRIPTASE DOMAIN-CONTAINING PROTEIN"/>
    <property type="match status" value="1"/>
</dbReference>
<evidence type="ECO:0008006" key="4">
    <source>
        <dbReference type="Google" id="ProtNLM"/>
    </source>
</evidence>
<protein>
    <recommendedName>
        <fullName evidence="4">Reverse transcriptase</fullName>
    </recommendedName>
</protein>
<accession>A0AAV7WJ79</accession>
<comment type="caution">
    <text evidence="2">The sequence shown here is derived from an EMBL/GenBank/DDBJ whole genome shotgun (WGS) entry which is preliminary data.</text>
</comment>
<feature type="region of interest" description="Disordered" evidence="1">
    <location>
        <begin position="230"/>
        <end position="252"/>
    </location>
</feature>
<keyword evidence="3" id="KW-1185">Reference proteome</keyword>
<dbReference type="PANTHER" id="PTHR47510:SF3">
    <property type="entry name" value="ENDO_EXONUCLEASE_PHOSPHATASE DOMAIN-CONTAINING PROTEIN"/>
    <property type="match status" value="1"/>
</dbReference>
<name>A0AAV7WJ79_PLEWA</name>
<evidence type="ECO:0000313" key="2">
    <source>
        <dbReference type="EMBL" id="KAJ1213224.1"/>
    </source>
</evidence>
<sequence length="252" mass="29178">MEKNWHLDPTNSNHIAFKDALRKHHQLIRTTKRTHFKNHIDANAHNSKDLFGIINELFTPRTCSNEPPPSQEFCNSLATHFHRKIEEIHNSFKPQTHQLTTNTQEPNAPSNTHLLHTWTPVNIEDTTTTMASIHSRSPSDPFPHHIFNKANIIIAPHLCKTINNSFESATFPERWKHAEINALVKKPKVDPDDPKNYRPISLLPFPAKVIEKIVNSQLSRFLEDSKVLDTSQSRIPQKPQHRDCTHCCHRRH</sequence>
<reference evidence="2" key="1">
    <citation type="journal article" date="2022" name="bioRxiv">
        <title>Sequencing and chromosome-scale assembly of the giantPleurodeles waltlgenome.</title>
        <authorList>
            <person name="Brown T."/>
            <person name="Elewa A."/>
            <person name="Iarovenko S."/>
            <person name="Subramanian E."/>
            <person name="Araus A.J."/>
            <person name="Petzold A."/>
            <person name="Susuki M."/>
            <person name="Suzuki K.-i.T."/>
            <person name="Hayashi T."/>
            <person name="Toyoda A."/>
            <person name="Oliveira C."/>
            <person name="Osipova E."/>
            <person name="Leigh N.D."/>
            <person name="Simon A."/>
            <person name="Yun M.H."/>
        </authorList>
    </citation>
    <scope>NUCLEOTIDE SEQUENCE</scope>
    <source>
        <strain evidence="2">20211129_DDA</strain>
        <tissue evidence="2">Liver</tissue>
    </source>
</reference>